<keyword evidence="1" id="KW-1133">Transmembrane helix</keyword>
<evidence type="ECO:0000256" key="1">
    <source>
        <dbReference type="SAM" id="Phobius"/>
    </source>
</evidence>
<name>A0A1H9Y2W3_THASX</name>
<gene>
    <name evidence="2" type="ORF">SAMN05660429_00048</name>
</gene>
<dbReference type="Proteomes" id="UP000199308">
    <property type="component" value="Unassembled WGS sequence"/>
</dbReference>
<dbReference type="AlphaFoldDB" id="A0A1H9Y2W3"/>
<keyword evidence="1" id="KW-0472">Membrane</keyword>
<feature type="transmembrane region" description="Helical" evidence="1">
    <location>
        <begin position="60"/>
        <end position="82"/>
    </location>
</feature>
<keyword evidence="3" id="KW-1185">Reference proteome</keyword>
<protein>
    <recommendedName>
        <fullName evidence="4">NAD/FAD-utilizing enzyme</fullName>
    </recommendedName>
</protein>
<proteinExistence type="predicted"/>
<dbReference type="STRING" id="349064.SAMN05660429_00048"/>
<keyword evidence="1" id="KW-0812">Transmembrane</keyword>
<evidence type="ECO:0000313" key="3">
    <source>
        <dbReference type="Proteomes" id="UP000199308"/>
    </source>
</evidence>
<feature type="transmembrane region" description="Helical" evidence="1">
    <location>
        <begin position="94"/>
        <end position="114"/>
    </location>
</feature>
<reference evidence="2 3" key="1">
    <citation type="submission" date="2016-10" db="EMBL/GenBank/DDBJ databases">
        <authorList>
            <person name="de Groot N.N."/>
        </authorList>
    </citation>
    <scope>NUCLEOTIDE SEQUENCE [LARGE SCALE GENOMIC DNA]</scope>
    <source>
        <strain evidence="2 3">DSM 19706</strain>
    </source>
</reference>
<organism evidence="2 3">
    <name type="scientific">Thalassotalea agarivorans</name>
    <name type="common">Thalassomonas agarivorans</name>
    <dbReference type="NCBI Taxonomy" id="349064"/>
    <lineage>
        <taxon>Bacteria</taxon>
        <taxon>Pseudomonadati</taxon>
        <taxon>Pseudomonadota</taxon>
        <taxon>Gammaproteobacteria</taxon>
        <taxon>Alteromonadales</taxon>
        <taxon>Colwelliaceae</taxon>
        <taxon>Thalassotalea</taxon>
    </lineage>
</organism>
<accession>A0A1H9Y2W3</accession>
<dbReference type="OrthoDB" id="5905880at2"/>
<dbReference type="EMBL" id="FOHK01000001">
    <property type="protein sequence ID" value="SES63185.1"/>
    <property type="molecule type" value="Genomic_DNA"/>
</dbReference>
<evidence type="ECO:0008006" key="4">
    <source>
        <dbReference type="Google" id="ProtNLM"/>
    </source>
</evidence>
<evidence type="ECO:0000313" key="2">
    <source>
        <dbReference type="EMBL" id="SES63185.1"/>
    </source>
</evidence>
<sequence>MLRHFYVTDDLDTISGLKRALTDKGINKKQLHVLSKSEAELSKRRLPAVESILQQDALRCAIIGAGIGTILATTLLIFTYQLQWYQSQVGWMPFIFLAIAAVGFFTWEGGLIGMHRQNQLLKRFNSTLLRGKHVLFVDIKHTQERLLNKLMKGFPLAKEQGRGEQIPLLQKLV</sequence>
<dbReference type="RefSeq" id="WP_093326674.1">
    <property type="nucleotide sequence ID" value="NZ_AP027363.1"/>
</dbReference>